<reference evidence="3 4" key="1">
    <citation type="submission" date="2019-06" db="EMBL/GenBank/DDBJ databases">
        <authorList>
            <person name="Li M."/>
        </authorList>
    </citation>
    <scope>NUCLEOTIDE SEQUENCE [LARGE SCALE GENOMIC DNA]</scope>
    <source>
        <strain evidence="3 4">BGMRC2036</strain>
    </source>
</reference>
<dbReference type="Pfam" id="PF03480">
    <property type="entry name" value="DctP"/>
    <property type="match status" value="1"/>
</dbReference>
<dbReference type="PANTHER" id="PTHR33376:SF15">
    <property type="entry name" value="BLL6794 PROTEIN"/>
    <property type="match status" value="1"/>
</dbReference>
<evidence type="ECO:0000313" key="4">
    <source>
        <dbReference type="Proteomes" id="UP000318801"/>
    </source>
</evidence>
<evidence type="ECO:0000256" key="2">
    <source>
        <dbReference type="SAM" id="SignalP"/>
    </source>
</evidence>
<dbReference type="InterPro" id="IPR018389">
    <property type="entry name" value="DctP_fam"/>
</dbReference>
<accession>A0A506UAV5</accession>
<dbReference type="Gene3D" id="3.40.190.170">
    <property type="entry name" value="Bacterial extracellular solute-binding protein, family 7"/>
    <property type="match status" value="1"/>
</dbReference>
<dbReference type="CDD" id="cd13665">
    <property type="entry name" value="PBP2_TRAP_Dctp3_4"/>
    <property type="match status" value="1"/>
</dbReference>
<dbReference type="OrthoDB" id="7822595at2"/>
<keyword evidence="1 2" id="KW-0732">Signal</keyword>
<dbReference type="EMBL" id="VHLG01000004">
    <property type="protein sequence ID" value="TPW31050.1"/>
    <property type="molecule type" value="Genomic_DNA"/>
</dbReference>
<dbReference type="NCBIfam" id="NF037995">
    <property type="entry name" value="TRAP_S1"/>
    <property type="match status" value="1"/>
</dbReference>
<proteinExistence type="predicted"/>
<comment type="caution">
    <text evidence="3">The sequence shown here is derived from an EMBL/GenBank/DDBJ whole genome shotgun (WGS) entry which is preliminary data.</text>
</comment>
<feature type="chain" id="PRO_5021469321" evidence="2">
    <location>
        <begin position="29"/>
        <end position="344"/>
    </location>
</feature>
<dbReference type="AlphaFoldDB" id="A0A506UAV5"/>
<evidence type="ECO:0000256" key="1">
    <source>
        <dbReference type="ARBA" id="ARBA00022729"/>
    </source>
</evidence>
<protein>
    <submittedName>
        <fullName evidence="3">TRAP transporter substrate-binding protein</fullName>
    </submittedName>
</protein>
<dbReference type="InterPro" id="IPR006311">
    <property type="entry name" value="TAT_signal"/>
</dbReference>
<organism evidence="3 4">
    <name type="scientific">Martelella alba</name>
    <dbReference type="NCBI Taxonomy" id="2590451"/>
    <lineage>
        <taxon>Bacteria</taxon>
        <taxon>Pseudomonadati</taxon>
        <taxon>Pseudomonadota</taxon>
        <taxon>Alphaproteobacteria</taxon>
        <taxon>Hyphomicrobiales</taxon>
        <taxon>Aurantimonadaceae</taxon>
        <taxon>Martelella</taxon>
    </lineage>
</organism>
<dbReference type="PANTHER" id="PTHR33376">
    <property type="match status" value="1"/>
</dbReference>
<evidence type="ECO:0000313" key="3">
    <source>
        <dbReference type="EMBL" id="TPW31050.1"/>
    </source>
</evidence>
<gene>
    <name evidence="3" type="ORF">FJU08_10375</name>
</gene>
<keyword evidence="4" id="KW-1185">Reference proteome</keyword>
<dbReference type="GO" id="GO:0055085">
    <property type="term" value="P:transmembrane transport"/>
    <property type="evidence" value="ECO:0007669"/>
    <property type="project" value="InterPro"/>
</dbReference>
<dbReference type="InterPro" id="IPR038404">
    <property type="entry name" value="TRAP_DctP_sf"/>
</dbReference>
<dbReference type="Proteomes" id="UP000318801">
    <property type="component" value="Unassembled WGS sequence"/>
</dbReference>
<feature type="signal peptide" evidence="2">
    <location>
        <begin position="1"/>
        <end position="28"/>
    </location>
</feature>
<sequence>MKLTKRTFLKGAALSLAVPAISRAPAYAATTTFVLSSWLPPRHPLVIGAIKPWADKVEAVTDGRVRIRVLSKPLGAPPAHFDMAHDGVADITYGLHSFTSDDRFMRSRVGQFSFLGDDAVTTSTNFWNVYTEDLDAASEHEGTKILGLFTHGPGVLLSKDRKFAAASDFQGFKVRTPGGYSGDLMSGLGATTLFMSSGEVYEKLSRGVIDGVCMAMDSVQALKLEKYITDVMTVPGGLYNTSWFLVMNQGKWDGLSAEDQQAIMSVSGPAFSELAGNAWNEADKVGIKTCQDAGIAIYQVDDNVLGDIVSTGAPLEKAWIDAVAAEGFDATAALAKMQTMKPAP</sequence>
<dbReference type="PROSITE" id="PS51318">
    <property type="entry name" value="TAT"/>
    <property type="match status" value="1"/>
</dbReference>
<dbReference type="RefSeq" id="WP_141148922.1">
    <property type="nucleotide sequence ID" value="NZ_VHLG01000004.1"/>
</dbReference>
<name>A0A506UAV5_9HYPH</name>